<evidence type="ECO:0000256" key="1">
    <source>
        <dbReference type="SAM" id="MobiDB-lite"/>
    </source>
</evidence>
<dbReference type="AlphaFoldDB" id="A0AAN8XK60"/>
<accession>A0AAN8XK60</accession>
<feature type="compositionally biased region" description="Acidic residues" evidence="1">
    <location>
        <begin position="1"/>
        <end position="12"/>
    </location>
</feature>
<comment type="caution">
    <text evidence="2">The sequence shown here is derived from an EMBL/GenBank/DDBJ whole genome shotgun (WGS) entry which is preliminary data.</text>
</comment>
<evidence type="ECO:0000313" key="2">
    <source>
        <dbReference type="EMBL" id="KAK7080834.1"/>
    </source>
</evidence>
<feature type="compositionally biased region" description="Low complexity" evidence="1">
    <location>
        <begin position="287"/>
        <end position="299"/>
    </location>
</feature>
<dbReference type="EMBL" id="JAXCGZ010005776">
    <property type="protein sequence ID" value="KAK7080834.1"/>
    <property type="molecule type" value="Genomic_DNA"/>
</dbReference>
<feature type="region of interest" description="Disordered" evidence="1">
    <location>
        <begin position="397"/>
        <end position="451"/>
    </location>
</feature>
<protein>
    <submittedName>
        <fullName evidence="2">Uncharacterized protein</fullName>
    </submittedName>
</protein>
<feature type="compositionally biased region" description="Low complexity" evidence="1">
    <location>
        <begin position="326"/>
        <end position="339"/>
    </location>
</feature>
<feature type="region of interest" description="Disordered" evidence="1">
    <location>
        <begin position="326"/>
        <end position="362"/>
    </location>
</feature>
<reference evidence="2 3" key="1">
    <citation type="submission" date="2023-11" db="EMBL/GenBank/DDBJ databases">
        <title>Halocaridina rubra genome assembly.</title>
        <authorList>
            <person name="Smith C."/>
        </authorList>
    </citation>
    <scope>NUCLEOTIDE SEQUENCE [LARGE SCALE GENOMIC DNA]</scope>
    <source>
        <strain evidence="2">EP-1</strain>
        <tissue evidence="2">Whole</tissue>
    </source>
</reference>
<organism evidence="2 3">
    <name type="scientific">Halocaridina rubra</name>
    <name type="common">Hawaiian red shrimp</name>
    <dbReference type="NCBI Taxonomy" id="373956"/>
    <lineage>
        <taxon>Eukaryota</taxon>
        <taxon>Metazoa</taxon>
        <taxon>Ecdysozoa</taxon>
        <taxon>Arthropoda</taxon>
        <taxon>Crustacea</taxon>
        <taxon>Multicrustacea</taxon>
        <taxon>Malacostraca</taxon>
        <taxon>Eumalacostraca</taxon>
        <taxon>Eucarida</taxon>
        <taxon>Decapoda</taxon>
        <taxon>Pleocyemata</taxon>
        <taxon>Caridea</taxon>
        <taxon>Atyoidea</taxon>
        <taxon>Atyidae</taxon>
        <taxon>Halocaridina</taxon>
    </lineage>
</organism>
<name>A0AAN8XK60_HALRR</name>
<feature type="compositionally biased region" description="Low complexity" evidence="1">
    <location>
        <begin position="531"/>
        <end position="542"/>
    </location>
</feature>
<feature type="compositionally biased region" description="Low complexity" evidence="1">
    <location>
        <begin position="440"/>
        <end position="451"/>
    </location>
</feature>
<gene>
    <name evidence="2" type="ORF">SK128_017105</name>
</gene>
<feature type="region of interest" description="Disordered" evidence="1">
    <location>
        <begin position="1"/>
        <end position="33"/>
    </location>
</feature>
<proteinExistence type="predicted"/>
<feature type="region of interest" description="Disordered" evidence="1">
    <location>
        <begin position="92"/>
        <end position="196"/>
    </location>
</feature>
<feature type="region of interest" description="Disordered" evidence="1">
    <location>
        <begin position="483"/>
        <end position="593"/>
    </location>
</feature>
<evidence type="ECO:0000313" key="3">
    <source>
        <dbReference type="Proteomes" id="UP001381693"/>
    </source>
</evidence>
<feature type="compositionally biased region" description="Polar residues" evidence="1">
    <location>
        <begin position="551"/>
        <end position="561"/>
    </location>
</feature>
<keyword evidence="3" id="KW-1185">Reference proteome</keyword>
<sequence>MSSESEADEFYDACDITPHRHSTRGDELLSTNTPVNDTHVSTIELSPALSDVFVSQELPDKNLGNETEFSQLQTSSQPFLHPLKAFQLTKDQKSFEDSKIEVSPAGFEKEERRSLSGLSASRHDVEESSSACSGSLLGNLGDDDDEEAAPRVRSGGRRRTRHREVRKQMQREDDDPPFPPSPAGSQSSSLDGIYPERTSHPFRVVEHDTASVYSSVSLGKVGKILAGMEALTIREGSLEPATDGVPINKSPNQIQSIITKDISPENLSNSGGIVGITMSPEPDLVASTKSSSGSDKSNSLPRTAQESLPAVISSSVDSSLQLHIALSESSSSSPSQQLSHAGPGKDGCPVESSPSRLPGVVSSSTAVLTQPIDNHPLIIEQKVPLTVHSPAYASQEQSQFVSSSAQLPSSGPGIPSSVMMPVAPPRRRRKNRLNTDDDTSSLASVSSLPSPALTLGSVDAISIGQSLDLRQAIRGDYLVKPQDSENAKAVGPSAEEMARIEAEDTTSQASTPEVSRAPSRLANESNPPQSPSATPGTPGTPGSLPPETPTNDPLISSTSVRDGQMKQLNLMVRTRSDSGKELSDAMHHNHESS</sequence>
<feature type="compositionally biased region" description="Basic residues" evidence="1">
    <location>
        <begin position="154"/>
        <end position="165"/>
    </location>
</feature>
<dbReference type="Proteomes" id="UP001381693">
    <property type="component" value="Unassembled WGS sequence"/>
</dbReference>
<feature type="compositionally biased region" description="Polar residues" evidence="1">
    <location>
        <begin position="397"/>
        <end position="409"/>
    </location>
</feature>
<feature type="region of interest" description="Disordered" evidence="1">
    <location>
        <begin position="271"/>
        <end position="308"/>
    </location>
</feature>
<feature type="compositionally biased region" description="Basic and acidic residues" evidence="1">
    <location>
        <begin position="574"/>
        <end position="593"/>
    </location>
</feature>